<dbReference type="RefSeq" id="WP_109618124.1">
    <property type="nucleotide sequence ID" value="NZ_PPEI02000001.1"/>
</dbReference>
<dbReference type="EMBL" id="PPEI02000001">
    <property type="protein sequence ID" value="PWN67616.1"/>
    <property type="molecule type" value="Genomic_DNA"/>
</dbReference>
<dbReference type="OrthoDB" id="1268389at2"/>
<sequence>MKSDPLYISKLYLFYKEELYDGIQNDEIIFKTNSKESFDYTPGTAFYEYETKLSQSGSYILNTISFSIPGKPAIEDIRKITQIRAVVAIAISGNEEKKIVLYKNDFFSNTPLQVAVGGSLDRFSVKITSSSLD</sequence>
<keyword evidence="2" id="KW-1185">Reference proteome</keyword>
<evidence type="ECO:0000313" key="1">
    <source>
        <dbReference type="EMBL" id="PWN67616.1"/>
    </source>
</evidence>
<gene>
    <name evidence="1" type="ORF">C1638_003225</name>
</gene>
<protein>
    <submittedName>
        <fullName evidence="1">Uncharacterized protein</fullName>
    </submittedName>
</protein>
<dbReference type="AlphaFoldDB" id="A0A316X4C7"/>
<proteinExistence type="predicted"/>
<accession>A0A316X4C7</accession>
<name>A0A316X4C7_9FLAO</name>
<dbReference type="Proteomes" id="UP000236182">
    <property type="component" value="Unassembled WGS sequence"/>
</dbReference>
<evidence type="ECO:0000313" key="2">
    <source>
        <dbReference type="Proteomes" id="UP000236182"/>
    </source>
</evidence>
<organism evidence="1 2">
    <name type="scientific">Chryseobacterium oncorhynchi</name>
    <dbReference type="NCBI Taxonomy" id="741074"/>
    <lineage>
        <taxon>Bacteria</taxon>
        <taxon>Pseudomonadati</taxon>
        <taxon>Bacteroidota</taxon>
        <taxon>Flavobacteriia</taxon>
        <taxon>Flavobacteriales</taxon>
        <taxon>Weeksellaceae</taxon>
        <taxon>Chryseobacterium group</taxon>
        <taxon>Chryseobacterium</taxon>
    </lineage>
</organism>
<reference evidence="1" key="1">
    <citation type="submission" date="2018-04" db="EMBL/GenBank/DDBJ databases">
        <title>Draft Genome Sequences of Chryseobacterium lactis NCTC11390T isolated from milk, Chryseobacterium oncorhynchi 701B-08T from rainbow trout, and Chryseobacterium viscerum 687B-08T from diseased fish.</title>
        <authorList>
            <person name="Jeong J.-J."/>
            <person name="Lee Y.J."/>
            <person name="Pathiraja D."/>
            <person name="Park B."/>
            <person name="Choi I.-G."/>
            <person name="Kim K.D."/>
        </authorList>
    </citation>
    <scope>NUCLEOTIDE SEQUENCE [LARGE SCALE GENOMIC DNA]</scope>
    <source>
        <strain evidence="1">701B-08</strain>
    </source>
</reference>
<comment type="caution">
    <text evidence="1">The sequence shown here is derived from an EMBL/GenBank/DDBJ whole genome shotgun (WGS) entry which is preliminary data.</text>
</comment>